<feature type="signal peptide" evidence="1">
    <location>
        <begin position="1"/>
        <end position="21"/>
    </location>
</feature>
<proteinExistence type="predicted"/>
<evidence type="ECO:0000256" key="1">
    <source>
        <dbReference type="SAM" id="SignalP"/>
    </source>
</evidence>
<feature type="domain" description="Tll0287-like" evidence="2">
    <location>
        <begin position="49"/>
        <end position="187"/>
    </location>
</feature>
<name>A0A5D0RQM5_9RHOB</name>
<sequence>MRRFAMVVALGCAGLAAPALAADDEMTALVDEAKGLMGSFGGTLKDELMAAVKAGGPVNAIGVCNEVAPEIAASVSEGSGWNVGRSSHRLRNPDNAPDAFTAAAIAEFLEREAAGEKPDDLAKAAIVEEDGKRVFHIVKAIPTGDLCVNCHGGDEVTAEVEAKLAQLYPDDEARGFSVGQMRGVFTLSKVLDD</sequence>
<evidence type="ECO:0000313" key="4">
    <source>
        <dbReference type="Proteomes" id="UP000322080"/>
    </source>
</evidence>
<evidence type="ECO:0000313" key="3">
    <source>
        <dbReference type="EMBL" id="TYB82871.1"/>
    </source>
</evidence>
<evidence type="ECO:0000259" key="2">
    <source>
        <dbReference type="Pfam" id="PF11845"/>
    </source>
</evidence>
<dbReference type="RefSeq" id="WP_148375962.1">
    <property type="nucleotide sequence ID" value="NZ_VSIY01000003.1"/>
</dbReference>
<protein>
    <submittedName>
        <fullName evidence="3">DUF3365 domain-containing protein</fullName>
    </submittedName>
</protein>
<keyword evidence="1" id="KW-0732">Signal</keyword>
<feature type="chain" id="PRO_5023029323" evidence="1">
    <location>
        <begin position="22"/>
        <end position="193"/>
    </location>
</feature>
<keyword evidence="4" id="KW-1185">Reference proteome</keyword>
<dbReference type="AlphaFoldDB" id="A0A5D0RQM5"/>
<gene>
    <name evidence="3" type="ORF">FVF75_01425</name>
</gene>
<organism evidence="3 4">
    <name type="scientific">Maritimibacter fusiformis</name>
    <dbReference type="NCBI Taxonomy" id="2603819"/>
    <lineage>
        <taxon>Bacteria</taxon>
        <taxon>Pseudomonadati</taxon>
        <taxon>Pseudomonadota</taxon>
        <taxon>Alphaproteobacteria</taxon>
        <taxon>Rhodobacterales</taxon>
        <taxon>Roseobacteraceae</taxon>
        <taxon>Maritimibacter</taxon>
    </lineage>
</organism>
<comment type="caution">
    <text evidence="3">The sequence shown here is derived from an EMBL/GenBank/DDBJ whole genome shotgun (WGS) entry which is preliminary data.</text>
</comment>
<dbReference type="InterPro" id="IPR021796">
    <property type="entry name" value="Tll0287-like_dom"/>
</dbReference>
<dbReference type="EMBL" id="VSIY01000003">
    <property type="protein sequence ID" value="TYB82871.1"/>
    <property type="molecule type" value="Genomic_DNA"/>
</dbReference>
<reference evidence="3 4" key="1">
    <citation type="submission" date="2019-08" db="EMBL/GenBank/DDBJ databases">
        <title>Identification of a novel species of the genus Boseongicola.</title>
        <authorList>
            <person name="Zhang X.-Q."/>
        </authorList>
    </citation>
    <scope>NUCLEOTIDE SEQUENCE [LARGE SCALE GENOMIC DNA]</scope>
    <source>
        <strain evidence="3 4">HY14</strain>
    </source>
</reference>
<accession>A0A5D0RQM5</accession>
<dbReference type="Proteomes" id="UP000322080">
    <property type="component" value="Unassembled WGS sequence"/>
</dbReference>
<dbReference type="Pfam" id="PF11845">
    <property type="entry name" value="Tll0287-like"/>
    <property type="match status" value="1"/>
</dbReference>